<dbReference type="EMBL" id="JXJN01006402">
    <property type="status" value="NOT_ANNOTATED_CDS"/>
    <property type="molecule type" value="Genomic_DNA"/>
</dbReference>
<reference evidence="2" key="1">
    <citation type="submission" date="2015-01" db="EMBL/GenBank/DDBJ databases">
        <authorList>
            <person name="Aksoy S."/>
            <person name="Warren W."/>
            <person name="Wilson R.K."/>
        </authorList>
    </citation>
    <scope>NUCLEOTIDE SEQUENCE [LARGE SCALE GENOMIC DNA]</scope>
    <source>
        <strain evidence="2">IAEA</strain>
    </source>
</reference>
<proteinExistence type="predicted"/>
<evidence type="ECO:0000313" key="1">
    <source>
        <dbReference type="EnsemblMetazoa" id="GPPI014013-PA"/>
    </source>
</evidence>
<dbReference type="VEuPathDB" id="VectorBase:GPPI014013"/>
<evidence type="ECO:0000313" key="2">
    <source>
        <dbReference type="Proteomes" id="UP000092460"/>
    </source>
</evidence>
<sequence>MCIQKILKIICEKLYKILAATTSYDGTVSYGKQLQHLRLLMALSFTVTSRCYNNEYYYKYMYKYEK</sequence>
<dbReference type="EMBL" id="JXJN01006404">
    <property type="status" value="NOT_ANNOTATED_CDS"/>
    <property type="molecule type" value="Genomic_DNA"/>
</dbReference>
<keyword evidence="2" id="KW-1185">Reference proteome</keyword>
<accession>A0A1B0AZP0</accession>
<dbReference type="AlphaFoldDB" id="A0A1B0AZP0"/>
<protein>
    <submittedName>
        <fullName evidence="1">Uncharacterized protein</fullName>
    </submittedName>
</protein>
<dbReference type="EnsemblMetazoa" id="GPPI014013-RA">
    <property type="protein sequence ID" value="GPPI014013-PA"/>
    <property type="gene ID" value="GPPI014013"/>
</dbReference>
<organism evidence="1 2">
    <name type="scientific">Glossina palpalis gambiensis</name>
    <dbReference type="NCBI Taxonomy" id="67801"/>
    <lineage>
        <taxon>Eukaryota</taxon>
        <taxon>Metazoa</taxon>
        <taxon>Ecdysozoa</taxon>
        <taxon>Arthropoda</taxon>
        <taxon>Hexapoda</taxon>
        <taxon>Insecta</taxon>
        <taxon>Pterygota</taxon>
        <taxon>Neoptera</taxon>
        <taxon>Endopterygota</taxon>
        <taxon>Diptera</taxon>
        <taxon>Brachycera</taxon>
        <taxon>Muscomorpha</taxon>
        <taxon>Hippoboscoidea</taxon>
        <taxon>Glossinidae</taxon>
        <taxon>Glossina</taxon>
    </lineage>
</organism>
<name>A0A1B0AZP0_9MUSC</name>
<dbReference type="Proteomes" id="UP000092460">
    <property type="component" value="Unassembled WGS sequence"/>
</dbReference>
<reference evidence="1" key="2">
    <citation type="submission" date="2020-05" db="UniProtKB">
        <authorList>
            <consortium name="EnsemblMetazoa"/>
        </authorList>
    </citation>
    <scope>IDENTIFICATION</scope>
    <source>
        <strain evidence="1">IAEA</strain>
    </source>
</reference>
<dbReference type="EMBL" id="JXJN01006403">
    <property type="status" value="NOT_ANNOTATED_CDS"/>
    <property type="molecule type" value="Genomic_DNA"/>
</dbReference>